<dbReference type="PANTHER" id="PTHR43179">
    <property type="entry name" value="RHAMNOSYLTRANSFERASE WBBL"/>
    <property type="match status" value="1"/>
</dbReference>
<evidence type="ECO:0000313" key="7">
    <source>
        <dbReference type="Proteomes" id="UP001574169"/>
    </source>
</evidence>
<organism evidence="6 7">
    <name type="scientific">Flavobacterium zubiriense</name>
    <dbReference type="NCBI Taxonomy" id="3138075"/>
    <lineage>
        <taxon>Bacteria</taxon>
        <taxon>Pseudomonadati</taxon>
        <taxon>Bacteroidota</taxon>
        <taxon>Flavobacteriia</taxon>
        <taxon>Flavobacteriales</taxon>
        <taxon>Flavobacteriaceae</taxon>
        <taxon>Flavobacterium</taxon>
    </lineage>
</organism>
<keyword evidence="3 6" id="KW-0808">Transferase</keyword>
<name>A0ABV4T7Q8_9FLAO</name>
<reference evidence="6 7" key="1">
    <citation type="submission" date="2024-04" db="EMBL/GenBank/DDBJ databases">
        <title>New Clade of Flavobacterium.</title>
        <authorList>
            <person name="Matos L."/>
            <person name="Proenca D.N."/>
            <person name="Fransisco R.M."/>
            <person name="Chung A.P."/>
            <person name="Maccario L."/>
            <person name="Sorensen S.J."/>
            <person name="Morais P.V."/>
        </authorList>
    </citation>
    <scope>NUCLEOTIDE SEQUENCE [LARGE SCALE GENOMIC DNA]</scope>
    <source>
        <strain evidence="6 7">FZUC8N2.13</strain>
    </source>
</reference>
<keyword evidence="7" id="KW-1185">Reference proteome</keyword>
<feature type="transmembrane region" description="Helical" evidence="4">
    <location>
        <begin position="187"/>
        <end position="209"/>
    </location>
</feature>
<dbReference type="SUPFAM" id="SSF53448">
    <property type="entry name" value="Nucleotide-diphospho-sugar transferases"/>
    <property type="match status" value="1"/>
</dbReference>
<dbReference type="RefSeq" id="WP_373405022.1">
    <property type="nucleotide sequence ID" value="NZ_JBCFQL010000001.1"/>
</dbReference>
<evidence type="ECO:0000256" key="1">
    <source>
        <dbReference type="ARBA" id="ARBA00006739"/>
    </source>
</evidence>
<sequence>MIVIYHSFAKIREVLKEGNQKIDFDSQSSLAKFLHNIAQRFPNEKIVWCHWDCKANLNLEAIISLFHHNQLMLSFNPGVHSFLGRKIGYVEESLCVSVNKKVSYPTWQMSSAVGVIHASVVIALKDQIPLDVDFDYYLNSVAKLAMPLGLFCYSEPRLLSGSMDWISPKANSFTLFKFVKQHYKTRWVFLLGLNLALYESQWMILPYFYALFFKRRKTTAFPFNLRSVQSSKQVVDKATIDVIIPTIGRKQYLYDVLCDLRIQTHLPKKVIIVEQNPILESASELDYLTTESWPFEIKAIFTHQAGACNARNLAIDEVTSEWVFLADDDIRIEKDFNFKILETINRMGAEAVSICCIQKGEKPRFKTIFQWGSFGSGCSFVARKAIEKCSFNRGYEFGYGEDSDFGMQLRNQGIDVLYIPEPQILHLKAPMGGFRTKPVLQWQKETIQPKPSPTVMLYRLLHQTQEQRSAYKTTLFFKFYSKQTIKNPLKYLISYKKQWNQSLYWANQLKKQS</sequence>
<keyword evidence="4" id="KW-1133">Transmembrane helix</keyword>
<dbReference type="Pfam" id="PF00535">
    <property type="entry name" value="Glycos_transf_2"/>
    <property type="match status" value="1"/>
</dbReference>
<dbReference type="PANTHER" id="PTHR43179:SF12">
    <property type="entry name" value="GALACTOFURANOSYLTRANSFERASE GLFT2"/>
    <property type="match status" value="1"/>
</dbReference>
<gene>
    <name evidence="6" type="ORF">AAGV28_01300</name>
</gene>
<evidence type="ECO:0000256" key="4">
    <source>
        <dbReference type="SAM" id="Phobius"/>
    </source>
</evidence>
<dbReference type="EC" id="2.4.-.-" evidence="6"/>
<evidence type="ECO:0000259" key="5">
    <source>
        <dbReference type="Pfam" id="PF00535"/>
    </source>
</evidence>
<evidence type="ECO:0000313" key="6">
    <source>
        <dbReference type="EMBL" id="MFA9189993.1"/>
    </source>
</evidence>
<feature type="domain" description="Glycosyltransferase 2-like" evidence="5">
    <location>
        <begin position="242"/>
        <end position="367"/>
    </location>
</feature>
<dbReference type="EMBL" id="JBCFQL010000001">
    <property type="protein sequence ID" value="MFA9189993.1"/>
    <property type="molecule type" value="Genomic_DNA"/>
</dbReference>
<keyword evidence="2 6" id="KW-0328">Glycosyltransferase</keyword>
<comment type="caution">
    <text evidence="6">The sequence shown here is derived from an EMBL/GenBank/DDBJ whole genome shotgun (WGS) entry which is preliminary data.</text>
</comment>
<keyword evidence="4" id="KW-0472">Membrane</keyword>
<keyword evidence="4" id="KW-0812">Transmembrane</keyword>
<accession>A0ABV4T7Q8</accession>
<protein>
    <submittedName>
        <fullName evidence="6">Glycosyltransferase</fullName>
        <ecNumber evidence="6">2.4.-.-</ecNumber>
    </submittedName>
</protein>
<dbReference type="GO" id="GO:0016757">
    <property type="term" value="F:glycosyltransferase activity"/>
    <property type="evidence" value="ECO:0007669"/>
    <property type="project" value="UniProtKB-KW"/>
</dbReference>
<comment type="similarity">
    <text evidence="1">Belongs to the glycosyltransferase 2 family.</text>
</comment>
<evidence type="ECO:0000256" key="3">
    <source>
        <dbReference type="ARBA" id="ARBA00022679"/>
    </source>
</evidence>
<dbReference type="InterPro" id="IPR001173">
    <property type="entry name" value="Glyco_trans_2-like"/>
</dbReference>
<evidence type="ECO:0000256" key="2">
    <source>
        <dbReference type="ARBA" id="ARBA00022676"/>
    </source>
</evidence>
<proteinExistence type="inferred from homology"/>
<dbReference type="InterPro" id="IPR029044">
    <property type="entry name" value="Nucleotide-diphossugar_trans"/>
</dbReference>
<dbReference type="Gene3D" id="3.90.550.10">
    <property type="entry name" value="Spore Coat Polysaccharide Biosynthesis Protein SpsA, Chain A"/>
    <property type="match status" value="1"/>
</dbReference>
<dbReference type="Proteomes" id="UP001574169">
    <property type="component" value="Unassembled WGS sequence"/>
</dbReference>